<gene>
    <name evidence="2" type="ORF">MFFC18_08410</name>
</gene>
<dbReference type="AlphaFoldDB" id="A0A5B9P7R7"/>
<dbReference type="InterPro" id="IPR002921">
    <property type="entry name" value="Fungal_lipase-type"/>
</dbReference>
<dbReference type="InterPro" id="IPR029058">
    <property type="entry name" value="AB_hydrolase_fold"/>
</dbReference>
<dbReference type="SUPFAM" id="SSF53474">
    <property type="entry name" value="alpha/beta-Hydrolases"/>
    <property type="match status" value="1"/>
</dbReference>
<reference evidence="2 3" key="1">
    <citation type="submission" date="2019-08" db="EMBL/GenBank/DDBJ databases">
        <title>Deep-cultivation of Planctomycetes and their phenomic and genomic characterization uncovers novel biology.</title>
        <authorList>
            <person name="Wiegand S."/>
            <person name="Jogler M."/>
            <person name="Boedeker C."/>
            <person name="Pinto D."/>
            <person name="Vollmers J."/>
            <person name="Rivas-Marin E."/>
            <person name="Kohn T."/>
            <person name="Peeters S.H."/>
            <person name="Heuer A."/>
            <person name="Rast P."/>
            <person name="Oberbeckmann S."/>
            <person name="Bunk B."/>
            <person name="Jeske O."/>
            <person name="Meyerdierks A."/>
            <person name="Storesund J.E."/>
            <person name="Kallscheuer N."/>
            <person name="Luecker S."/>
            <person name="Lage O.M."/>
            <person name="Pohl T."/>
            <person name="Merkel B.J."/>
            <person name="Hornburger P."/>
            <person name="Mueller R.-W."/>
            <person name="Bruemmer F."/>
            <person name="Labrenz M."/>
            <person name="Spormann A.M."/>
            <person name="Op den Camp H."/>
            <person name="Overmann J."/>
            <person name="Amann R."/>
            <person name="Jetten M.S.M."/>
            <person name="Mascher T."/>
            <person name="Medema M.H."/>
            <person name="Devos D.P."/>
            <person name="Kaster A.-K."/>
            <person name="Ovreas L."/>
            <person name="Rohde M."/>
            <person name="Galperin M.Y."/>
            <person name="Jogler C."/>
        </authorList>
    </citation>
    <scope>NUCLEOTIDE SEQUENCE [LARGE SCALE GENOMIC DNA]</scope>
    <source>
        <strain evidence="2 3">FC18</strain>
    </source>
</reference>
<dbReference type="STRING" id="980251.GCA_001642875_02859"/>
<protein>
    <submittedName>
        <fullName evidence="2">Lipase (Class 3)</fullName>
    </submittedName>
</protein>
<dbReference type="Proteomes" id="UP000322214">
    <property type="component" value="Chromosome"/>
</dbReference>
<feature type="domain" description="Fungal lipase-type" evidence="1">
    <location>
        <begin position="92"/>
        <end position="217"/>
    </location>
</feature>
<accession>A0A5B9P7R7</accession>
<dbReference type="GO" id="GO:0006629">
    <property type="term" value="P:lipid metabolic process"/>
    <property type="evidence" value="ECO:0007669"/>
    <property type="project" value="InterPro"/>
</dbReference>
<dbReference type="PANTHER" id="PTHR45856:SF24">
    <property type="entry name" value="FUNGAL LIPASE-LIKE DOMAIN-CONTAINING PROTEIN"/>
    <property type="match status" value="1"/>
</dbReference>
<evidence type="ECO:0000259" key="1">
    <source>
        <dbReference type="Pfam" id="PF01764"/>
    </source>
</evidence>
<proteinExistence type="predicted"/>
<dbReference type="PANTHER" id="PTHR45856">
    <property type="entry name" value="ALPHA/BETA-HYDROLASES SUPERFAMILY PROTEIN"/>
    <property type="match status" value="1"/>
</dbReference>
<keyword evidence="3" id="KW-1185">Reference proteome</keyword>
<organism evidence="2 3">
    <name type="scientific">Mariniblastus fucicola</name>
    <dbReference type="NCBI Taxonomy" id="980251"/>
    <lineage>
        <taxon>Bacteria</taxon>
        <taxon>Pseudomonadati</taxon>
        <taxon>Planctomycetota</taxon>
        <taxon>Planctomycetia</taxon>
        <taxon>Pirellulales</taxon>
        <taxon>Pirellulaceae</taxon>
        <taxon>Mariniblastus</taxon>
    </lineage>
</organism>
<dbReference type="Gene3D" id="3.40.50.1820">
    <property type="entry name" value="alpha/beta hydrolase"/>
    <property type="match status" value="1"/>
</dbReference>
<dbReference type="Pfam" id="PF01764">
    <property type="entry name" value="Lipase_3"/>
    <property type="match status" value="1"/>
</dbReference>
<name>A0A5B9P7R7_9BACT</name>
<evidence type="ECO:0000313" key="3">
    <source>
        <dbReference type="Proteomes" id="UP000322214"/>
    </source>
</evidence>
<sequence>MATETKKQQDKGLQNVGDKSAEDFVFKSKLTGPISELSFLRRSVLFAEVAMISYLSIEECNIAAGKLGFTNGKYFDTEGAQAYWFHNEWDSVVVCRGTEPHEWEDIKADANALTAIAETVGKVHRGFKAEVDRIWPYIEEALEENKKPLWFCGHSLGGAMANICAARCILSYIESDPEELYTYGSPRIGCKRYVSHVELQHNRWVNNNDIVTRVPPVFMGYRHNGQEQYIDRNGRHVKLSGWKRVSDRLQGFFRELRRFRIDYLSDHSALDYIDHIFNLARAEETNGSGKKS</sequence>
<dbReference type="KEGG" id="mff:MFFC18_08410"/>
<dbReference type="RefSeq" id="WP_075085088.1">
    <property type="nucleotide sequence ID" value="NZ_CP042912.1"/>
</dbReference>
<dbReference type="InterPro" id="IPR051218">
    <property type="entry name" value="Sec_MonoDiacylglyc_Lipase"/>
</dbReference>
<evidence type="ECO:0000313" key="2">
    <source>
        <dbReference type="EMBL" id="QEG20990.1"/>
    </source>
</evidence>
<dbReference type="CDD" id="cd00519">
    <property type="entry name" value="Lipase_3"/>
    <property type="match status" value="1"/>
</dbReference>
<dbReference type="EMBL" id="CP042912">
    <property type="protein sequence ID" value="QEG20990.1"/>
    <property type="molecule type" value="Genomic_DNA"/>
</dbReference>
<dbReference type="OrthoDB" id="5522031at2"/>